<dbReference type="AlphaFoldDB" id="A0A9J6DIP7"/>
<accession>A0A9J6DIP7</accession>
<dbReference type="PANTHER" id="PTHR33198">
    <property type="entry name" value="ANK_REP_REGION DOMAIN-CONTAINING PROTEIN-RELATED"/>
    <property type="match status" value="1"/>
</dbReference>
<gene>
    <name evidence="1" type="ORF">HPB51_016599</name>
</gene>
<dbReference type="PANTHER" id="PTHR33198:SF20">
    <property type="entry name" value="RETROTRANSPOSON GAG DOMAIN-CONTAINING PROTEIN"/>
    <property type="match status" value="1"/>
</dbReference>
<dbReference type="VEuPathDB" id="VectorBase:LOC119169536"/>
<reference evidence="1" key="1">
    <citation type="journal article" date="2020" name="Cell">
        <title>Large-Scale Comparative Analyses of Tick Genomes Elucidate Their Genetic Diversity and Vector Capacities.</title>
        <authorList>
            <consortium name="Tick Genome and Microbiome Consortium (TIGMIC)"/>
            <person name="Jia N."/>
            <person name="Wang J."/>
            <person name="Shi W."/>
            <person name="Du L."/>
            <person name="Sun Y."/>
            <person name="Zhan W."/>
            <person name="Jiang J.F."/>
            <person name="Wang Q."/>
            <person name="Zhang B."/>
            <person name="Ji P."/>
            <person name="Bell-Sakyi L."/>
            <person name="Cui X.M."/>
            <person name="Yuan T.T."/>
            <person name="Jiang B.G."/>
            <person name="Yang W.F."/>
            <person name="Lam T.T."/>
            <person name="Chang Q.C."/>
            <person name="Ding S.J."/>
            <person name="Wang X.J."/>
            <person name="Zhu J.G."/>
            <person name="Ruan X.D."/>
            <person name="Zhao L."/>
            <person name="Wei J.T."/>
            <person name="Ye R.Z."/>
            <person name="Que T.C."/>
            <person name="Du C.H."/>
            <person name="Zhou Y.H."/>
            <person name="Cheng J.X."/>
            <person name="Dai P.F."/>
            <person name="Guo W.B."/>
            <person name="Han X.H."/>
            <person name="Huang E.J."/>
            <person name="Li L.F."/>
            <person name="Wei W."/>
            <person name="Gao Y.C."/>
            <person name="Liu J.Z."/>
            <person name="Shao H.Z."/>
            <person name="Wang X."/>
            <person name="Wang C.C."/>
            <person name="Yang T.C."/>
            <person name="Huo Q.B."/>
            <person name="Li W."/>
            <person name="Chen H.Y."/>
            <person name="Chen S.E."/>
            <person name="Zhou L.G."/>
            <person name="Ni X.B."/>
            <person name="Tian J.H."/>
            <person name="Sheng Y."/>
            <person name="Liu T."/>
            <person name="Pan Y.S."/>
            <person name="Xia L.Y."/>
            <person name="Li J."/>
            <person name="Zhao F."/>
            <person name="Cao W.C."/>
        </authorList>
    </citation>
    <scope>NUCLEOTIDE SEQUENCE</scope>
    <source>
        <strain evidence="1">Rmic-2018</strain>
    </source>
</reference>
<protein>
    <submittedName>
        <fullName evidence="1">Uncharacterized protein</fullName>
    </submittedName>
</protein>
<reference evidence="1" key="2">
    <citation type="submission" date="2021-09" db="EMBL/GenBank/DDBJ databases">
        <authorList>
            <person name="Jia N."/>
            <person name="Wang J."/>
            <person name="Shi W."/>
            <person name="Du L."/>
            <person name="Sun Y."/>
            <person name="Zhan W."/>
            <person name="Jiang J."/>
            <person name="Wang Q."/>
            <person name="Zhang B."/>
            <person name="Ji P."/>
            <person name="Sakyi L.B."/>
            <person name="Cui X."/>
            <person name="Yuan T."/>
            <person name="Jiang B."/>
            <person name="Yang W."/>
            <person name="Lam T.T.-Y."/>
            <person name="Chang Q."/>
            <person name="Ding S."/>
            <person name="Wang X."/>
            <person name="Zhu J."/>
            <person name="Ruan X."/>
            <person name="Zhao L."/>
            <person name="Wei J."/>
            <person name="Que T."/>
            <person name="Du C."/>
            <person name="Cheng J."/>
            <person name="Dai P."/>
            <person name="Han X."/>
            <person name="Huang E."/>
            <person name="Gao Y."/>
            <person name="Liu J."/>
            <person name="Shao H."/>
            <person name="Ye R."/>
            <person name="Li L."/>
            <person name="Wei W."/>
            <person name="Wang X."/>
            <person name="Wang C."/>
            <person name="Huo Q."/>
            <person name="Li W."/>
            <person name="Guo W."/>
            <person name="Chen H."/>
            <person name="Chen S."/>
            <person name="Zhou L."/>
            <person name="Zhou L."/>
            <person name="Ni X."/>
            <person name="Tian J."/>
            <person name="Zhou Y."/>
            <person name="Sheng Y."/>
            <person name="Liu T."/>
            <person name="Pan Y."/>
            <person name="Xia L."/>
            <person name="Li J."/>
            <person name="Zhao F."/>
            <person name="Cao W."/>
        </authorList>
    </citation>
    <scope>NUCLEOTIDE SEQUENCE</scope>
    <source>
        <strain evidence="1">Rmic-2018</strain>
        <tissue evidence="1">Larvae</tissue>
    </source>
</reference>
<sequence length="188" mass="20907">MNVSGLAPLPPFLPTPGHTAVAWPRWIRIMDNFLLASGVSDCAPDRRMALLTDSLGVECQRIFHTLPLQSSANAKYGEPTTDTDSGAVKYTSQTQHEASSYDTAVAALHAHFTITTNVVERHRFGRRVQHVGVAINEYITALRELSATCCFPSEEDSLRDQFVAGVLPRTLRELLLLECFLFRSLELY</sequence>
<name>A0A9J6DIP7_RHIMP</name>
<dbReference type="EMBL" id="JABSTU010000009">
    <property type="protein sequence ID" value="KAH8021729.1"/>
    <property type="molecule type" value="Genomic_DNA"/>
</dbReference>
<keyword evidence="2" id="KW-1185">Reference proteome</keyword>
<comment type="caution">
    <text evidence="1">The sequence shown here is derived from an EMBL/GenBank/DDBJ whole genome shotgun (WGS) entry which is preliminary data.</text>
</comment>
<proteinExistence type="predicted"/>
<organism evidence="1 2">
    <name type="scientific">Rhipicephalus microplus</name>
    <name type="common">Cattle tick</name>
    <name type="synonym">Boophilus microplus</name>
    <dbReference type="NCBI Taxonomy" id="6941"/>
    <lineage>
        <taxon>Eukaryota</taxon>
        <taxon>Metazoa</taxon>
        <taxon>Ecdysozoa</taxon>
        <taxon>Arthropoda</taxon>
        <taxon>Chelicerata</taxon>
        <taxon>Arachnida</taxon>
        <taxon>Acari</taxon>
        <taxon>Parasitiformes</taxon>
        <taxon>Ixodida</taxon>
        <taxon>Ixodoidea</taxon>
        <taxon>Ixodidae</taxon>
        <taxon>Rhipicephalinae</taxon>
        <taxon>Rhipicephalus</taxon>
        <taxon>Boophilus</taxon>
    </lineage>
</organism>
<evidence type="ECO:0000313" key="1">
    <source>
        <dbReference type="EMBL" id="KAH8021729.1"/>
    </source>
</evidence>
<evidence type="ECO:0000313" key="2">
    <source>
        <dbReference type="Proteomes" id="UP000821866"/>
    </source>
</evidence>
<dbReference type="Proteomes" id="UP000821866">
    <property type="component" value="Chromosome 7"/>
</dbReference>